<dbReference type="InterPro" id="IPR050127">
    <property type="entry name" value="Serine_Proteases_S1"/>
</dbReference>
<dbReference type="PANTHER" id="PTHR24264">
    <property type="entry name" value="TRYPSIN-RELATED"/>
    <property type="match status" value="1"/>
</dbReference>
<evidence type="ECO:0000313" key="8">
    <source>
        <dbReference type="Proteomes" id="UP000663873"/>
    </source>
</evidence>
<keyword evidence="8" id="KW-1185">Reference proteome</keyword>
<evidence type="ECO:0000256" key="5">
    <source>
        <dbReference type="ARBA" id="ARBA00022825"/>
    </source>
</evidence>
<evidence type="ECO:0000256" key="3">
    <source>
        <dbReference type="ARBA" id="ARBA00022670"/>
    </source>
</evidence>
<keyword evidence="2" id="KW-0964">Secreted</keyword>
<dbReference type="PANTHER" id="PTHR24264:SF65">
    <property type="entry name" value="SRCR DOMAIN-CONTAINING PROTEIN"/>
    <property type="match status" value="1"/>
</dbReference>
<feature type="domain" description="Peptidase S1" evidence="6">
    <location>
        <begin position="1"/>
        <end position="98"/>
    </location>
</feature>
<name>A0A821JDC5_9BILA</name>
<comment type="caution">
    <text evidence="7">The sequence shown here is derived from an EMBL/GenBank/DDBJ whole genome shotgun (WGS) entry which is preliminary data.</text>
</comment>
<dbReference type="GO" id="GO:0004252">
    <property type="term" value="F:serine-type endopeptidase activity"/>
    <property type="evidence" value="ECO:0007669"/>
    <property type="project" value="InterPro"/>
</dbReference>
<protein>
    <recommendedName>
        <fullName evidence="6">Peptidase S1 domain-containing protein</fullName>
    </recommendedName>
</protein>
<dbReference type="Pfam" id="PF00089">
    <property type="entry name" value="Trypsin"/>
    <property type="match status" value="1"/>
</dbReference>
<dbReference type="PROSITE" id="PS50240">
    <property type="entry name" value="TRYPSIN_DOM"/>
    <property type="match status" value="1"/>
</dbReference>
<sequence length="156" mass="17144">MPTTLQQVVVYAMDNDDPICRGSINDSQLQFCAGLPEGGKDSCKCAFHDSGGPIFQWAGQYWEQVGIVSYGNGCARPGQPGIYTRLSYYYDWINNILKNDNEHLEPVFPSDATPTMKINTTTIINESTPSTKSDGLNHGKSAIICAALIVFLSFIR</sequence>
<keyword evidence="5" id="KW-0720">Serine protease</keyword>
<dbReference type="Gene3D" id="2.40.10.10">
    <property type="entry name" value="Trypsin-like serine proteases"/>
    <property type="match status" value="1"/>
</dbReference>
<dbReference type="InterPro" id="IPR043504">
    <property type="entry name" value="Peptidase_S1_PA_chymotrypsin"/>
</dbReference>
<accession>A0A821JDC5</accession>
<dbReference type="GO" id="GO:0005615">
    <property type="term" value="C:extracellular space"/>
    <property type="evidence" value="ECO:0007669"/>
    <property type="project" value="TreeGrafter"/>
</dbReference>
<proteinExistence type="predicted"/>
<evidence type="ECO:0000256" key="1">
    <source>
        <dbReference type="ARBA" id="ARBA00004613"/>
    </source>
</evidence>
<dbReference type="InterPro" id="IPR009003">
    <property type="entry name" value="Peptidase_S1_PA"/>
</dbReference>
<dbReference type="SUPFAM" id="SSF50494">
    <property type="entry name" value="Trypsin-like serine proteases"/>
    <property type="match status" value="1"/>
</dbReference>
<dbReference type="EMBL" id="CAJOBP010036342">
    <property type="protein sequence ID" value="CAF4716754.1"/>
    <property type="molecule type" value="Genomic_DNA"/>
</dbReference>
<evidence type="ECO:0000313" key="7">
    <source>
        <dbReference type="EMBL" id="CAF4716754.1"/>
    </source>
</evidence>
<organism evidence="7 8">
    <name type="scientific">Rotaria socialis</name>
    <dbReference type="NCBI Taxonomy" id="392032"/>
    <lineage>
        <taxon>Eukaryota</taxon>
        <taxon>Metazoa</taxon>
        <taxon>Spiralia</taxon>
        <taxon>Gnathifera</taxon>
        <taxon>Rotifera</taxon>
        <taxon>Eurotatoria</taxon>
        <taxon>Bdelloidea</taxon>
        <taxon>Philodinida</taxon>
        <taxon>Philodinidae</taxon>
        <taxon>Rotaria</taxon>
    </lineage>
</organism>
<keyword evidence="4" id="KW-0378">Hydrolase</keyword>
<keyword evidence="3" id="KW-0645">Protease</keyword>
<evidence type="ECO:0000256" key="4">
    <source>
        <dbReference type="ARBA" id="ARBA00022801"/>
    </source>
</evidence>
<dbReference type="Proteomes" id="UP000663873">
    <property type="component" value="Unassembled WGS sequence"/>
</dbReference>
<comment type="subcellular location">
    <subcellularLocation>
        <location evidence="1">Secreted</location>
    </subcellularLocation>
</comment>
<dbReference type="AlphaFoldDB" id="A0A821JDC5"/>
<evidence type="ECO:0000256" key="2">
    <source>
        <dbReference type="ARBA" id="ARBA00022525"/>
    </source>
</evidence>
<reference evidence="7" key="1">
    <citation type="submission" date="2021-02" db="EMBL/GenBank/DDBJ databases">
        <authorList>
            <person name="Nowell W R."/>
        </authorList>
    </citation>
    <scope>NUCLEOTIDE SEQUENCE</scope>
</reference>
<gene>
    <name evidence="7" type="ORF">UJA718_LOCUS37032</name>
</gene>
<dbReference type="InterPro" id="IPR001254">
    <property type="entry name" value="Trypsin_dom"/>
</dbReference>
<evidence type="ECO:0000259" key="6">
    <source>
        <dbReference type="PROSITE" id="PS50240"/>
    </source>
</evidence>
<dbReference type="GO" id="GO:0006508">
    <property type="term" value="P:proteolysis"/>
    <property type="evidence" value="ECO:0007669"/>
    <property type="project" value="UniProtKB-KW"/>
</dbReference>